<evidence type="ECO:0000313" key="2">
    <source>
        <dbReference type="EMBL" id="GAA4468428.1"/>
    </source>
</evidence>
<dbReference type="EMBL" id="BAABHD010000083">
    <property type="protein sequence ID" value="GAA4468428.1"/>
    <property type="molecule type" value="Genomic_DNA"/>
</dbReference>
<evidence type="ECO:0000313" key="3">
    <source>
        <dbReference type="Proteomes" id="UP001501175"/>
    </source>
</evidence>
<keyword evidence="1" id="KW-1133">Transmembrane helix</keyword>
<keyword evidence="1" id="KW-0472">Membrane</keyword>
<reference evidence="3" key="1">
    <citation type="journal article" date="2019" name="Int. J. Syst. Evol. Microbiol.">
        <title>The Global Catalogue of Microorganisms (GCM) 10K type strain sequencing project: providing services to taxonomists for standard genome sequencing and annotation.</title>
        <authorList>
            <consortium name="The Broad Institute Genomics Platform"/>
            <consortium name="The Broad Institute Genome Sequencing Center for Infectious Disease"/>
            <person name="Wu L."/>
            <person name="Ma J."/>
        </authorList>
    </citation>
    <scope>NUCLEOTIDE SEQUENCE [LARGE SCALE GENOMIC DNA]</scope>
    <source>
        <strain evidence="3">JCM 17927</strain>
    </source>
</reference>
<keyword evidence="3" id="KW-1185">Reference proteome</keyword>
<accession>A0ABP8NK53</accession>
<keyword evidence="1" id="KW-0812">Transmembrane</keyword>
<sequence length="210" mass="23977">MSVLLILIAVVAPFGWLIYKLLRYSQQAYNEDSPLKKAVTYQIHAKDYLTRLNFLTLLLGAGTCLSMCLTSFYLVSIATQWVHWLLIIALAGSGIYGLYFQVLAFQLEFQCWAITRAVQVTLNPDTKSILLESPAFWLEITPDNLVRIEQHGTGAQSSKIFAGYGYYKFFLNNGQIAFLNSASSYLDYTLNEYFKEIPNKYCPHKIPWVK</sequence>
<protein>
    <submittedName>
        <fullName evidence="2">Uncharacterized protein</fullName>
    </submittedName>
</protein>
<feature type="transmembrane region" description="Helical" evidence="1">
    <location>
        <begin position="6"/>
        <end position="22"/>
    </location>
</feature>
<name>A0ABP8NK53_9BACT</name>
<gene>
    <name evidence="2" type="ORF">GCM10023189_53760</name>
</gene>
<dbReference type="Proteomes" id="UP001501175">
    <property type="component" value="Unassembled WGS sequence"/>
</dbReference>
<comment type="caution">
    <text evidence="2">The sequence shown here is derived from an EMBL/GenBank/DDBJ whole genome shotgun (WGS) entry which is preliminary data.</text>
</comment>
<feature type="transmembrane region" description="Helical" evidence="1">
    <location>
        <begin position="52"/>
        <end position="75"/>
    </location>
</feature>
<evidence type="ECO:0000256" key="1">
    <source>
        <dbReference type="SAM" id="Phobius"/>
    </source>
</evidence>
<dbReference type="RefSeq" id="WP_345248975.1">
    <property type="nucleotide sequence ID" value="NZ_BAABHD010000083.1"/>
</dbReference>
<organism evidence="2 3">
    <name type="scientific">Nibrella saemangeumensis</name>
    <dbReference type="NCBI Taxonomy" id="1084526"/>
    <lineage>
        <taxon>Bacteria</taxon>
        <taxon>Pseudomonadati</taxon>
        <taxon>Bacteroidota</taxon>
        <taxon>Cytophagia</taxon>
        <taxon>Cytophagales</taxon>
        <taxon>Spirosomataceae</taxon>
        <taxon>Nibrella</taxon>
    </lineage>
</organism>
<proteinExistence type="predicted"/>
<feature type="transmembrane region" description="Helical" evidence="1">
    <location>
        <begin position="81"/>
        <end position="100"/>
    </location>
</feature>